<reference evidence="12" key="1">
    <citation type="journal article" date="2014" name="Int. J. Syst. Evol. Microbiol.">
        <title>Complete genome sequence of Corynebacterium casei LMG S-19264T (=DSM 44701T), isolated from a smear-ripened cheese.</title>
        <authorList>
            <consortium name="US DOE Joint Genome Institute (JGI-PGF)"/>
            <person name="Walter F."/>
            <person name="Albersmeier A."/>
            <person name="Kalinowski J."/>
            <person name="Ruckert C."/>
        </authorList>
    </citation>
    <scope>NUCLEOTIDE SEQUENCE</scope>
    <source>
        <strain evidence="12">CCM 7897</strain>
    </source>
</reference>
<dbReference type="NCBIfam" id="TIGR00487">
    <property type="entry name" value="IF-2"/>
    <property type="match status" value="1"/>
</dbReference>
<organism evidence="12 13">
    <name type="scientific">Azorhizobium oxalatiphilum</name>
    <dbReference type="NCBI Taxonomy" id="980631"/>
    <lineage>
        <taxon>Bacteria</taxon>
        <taxon>Pseudomonadati</taxon>
        <taxon>Pseudomonadota</taxon>
        <taxon>Alphaproteobacteria</taxon>
        <taxon>Hyphomicrobiales</taxon>
        <taxon>Xanthobacteraceae</taxon>
        <taxon>Azorhizobium</taxon>
    </lineage>
</organism>
<feature type="compositionally biased region" description="Basic and acidic residues" evidence="10">
    <location>
        <begin position="123"/>
        <end position="139"/>
    </location>
</feature>
<keyword evidence="6 8" id="KW-0648">Protein biosynthesis</keyword>
<feature type="compositionally biased region" description="Basic and acidic residues" evidence="10">
    <location>
        <begin position="148"/>
        <end position="159"/>
    </location>
</feature>
<dbReference type="Gene3D" id="2.40.30.10">
    <property type="entry name" value="Translation factors"/>
    <property type="match status" value="2"/>
</dbReference>
<feature type="domain" description="Tr-type G" evidence="11">
    <location>
        <begin position="569"/>
        <end position="739"/>
    </location>
</feature>
<dbReference type="SUPFAM" id="SSF52540">
    <property type="entry name" value="P-loop containing nucleoside triphosphate hydrolases"/>
    <property type="match status" value="1"/>
</dbReference>
<dbReference type="CDD" id="cd03702">
    <property type="entry name" value="IF2_mtIF2_II"/>
    <property type="match status" value="1"/>
</dbReference>
<feature type="compositionally biased region" description="Basic and acidic residues" evidence="10">
    <location>
        <begin position="310"/>
        <end position="383"/>
    </location>
</feature>
<name>A0A917C9V9_9HYPH</name>
<accession>A0A917C9V9</accession>
<dbReference type="PANTHER" id="PTHR43381">
    <property type="entry name" value="TRANSLATION INITIATION FACTOR IF-2-RELATED"/>
    <property type="match status" value="1"/>
</dbReference>
<proteinExistence type="inferred from homology"/>
<evidence type="ECO:0000256" key="4">
    <source>
        <dbReference type="ARBA" id="ARBA00022540"/>
    </source>
</evidence>
<dbReference type="GO" id="GO:0003743">
    <property type="term" value="F:translation initiation factor activity"/>
    <property type="evidence" value="ECO:0007669"/>
    <property type="project" value="UniProtKB-UniRule"/>
</dbReference>
<dbReference type="RefSeq" id="WP_188582817.1">
    <property type="nucleotide sequence ID" value="NZ_BMCT01000008.1"/>
</dbReference>
<evidence type="ECO:0000256" key="3">
    <source>
        <dbReference type="ARBA" id="ARBA00022490"/>
    </source>
</evidence>
<feature type="region of interest" description="Disordered" evidence="10">
    <location>
        <begin position="57"/>
        <end position="482"/>
    </location>
</feature>
<evidence type="ECO:0000259" key="11">
    <source>
        <dbReference type="PROSITE" id="PS51722"/>
    </source>
</evidence>
<gene>
    <name evidence="8" type="primary">infB</name>
    <name evidence="12" type="ORF">GCM10007301_45010</name>
</gene>
<dbReference type="AlphaFoldDB" id="A0A917C9V9"/>
<evidence type="ECO:0000313" key="12">
    <source>
        <dbReference type="EMBL" id="GGF79891.1"/>
    </source>
</evidence>
<comment type="subcellular location">
    <subcellularLocation>
        <location evidence="8">Cytoplasm</location>
    </subcellularLocation>
</comment>
<dbReference type="GO" id="GO:0003924">
    <property type="term" value="F:GTPase activity"/>
    <property type="evidence" value="ECO:0007669"/>
    <property type="project" value="UniProtKB-UniRule"/>
</dbReference>
<dbReference type="InterPro" id="IPR044145">
    <property type="entry name" value="IF2_II"/>
</dbReference>
<dbReference type="Gene3D" id="3.40.50.10050">
    <property type="entry name" value="Translation initiation factor IF- 2, domain 3"/>
    <property type="match status" value="1"/>
</dbReference>
<dbReference type="InterPro" id="IPR027417">
    <property type="entry name" value="P-loop_NTPase"/>
</dbReference>
<dbReference type="InterPro" id="IPR006847">
    <property type="entry name" value="IF2_N"/>
</dbReference>
<dbReference type="InterPro" id="IPR005225">
    <property type="entry name" value="Small_GTP-bd"/>
</dbReference>
<dbReference type="Pfam" id="PF22042">
    <property type="entry name" value="EF-G_D2"/>
    <property type="match status" value="1"/>
</dbReference>
<feature type="region of interest" description="Disordered" evidence="10">
    <location>
        <begin position="1"/>
        <end position="41"/>
    </location>
</feature>
<dbReference type="CDD" id="cd01887">
    <property type="entry name" value="IF2_eIF5B"/>
    <property type="match status" value="1"/>
</dbReference>
<sequence>MNDTKTPGDKTLHPASGKTLTLKRPVEQGTVRQSFSHGRSKAVVVEKVKRRVFAPGEAGAAGAAQSAPAAATPAAAPRPATPAAPTPAAPAAPVEAKAPAAPASTPAPAAPAPAAPAPAAEAPKVEAPKVEAPKAEAPKVEAPVAEAPKVEAPKAEAPKVEAPAAEAPKAEAPKVEAPKAAAPATAQPSAPAATPPAAARTPDARPAASSRTSSAGASSSGATSRPAGSGQQRPGAPQRTGSSGASSRPGGPGGQNRPGAGGDRDRDRRSGGPGGGQNRPGANRPGGSGVVLRTLTDEERNARASALADAKVREVEERRMAEERRVAEDEARRRAERERIERAEREAAEARKREEDARRAQEDESKRRGEQEARKRFGGEEAGRTAGGNAAPASNTARPLTPRPAGTTAGATEEDDRRPRRGGPLPPRPAAPVKLPKSPGAEKHRGRLTVVTAQSGEEERQRSVASFRRRTQRMTGHRAQEAKEKVAREVILPETITIQELSNRMSERAVDVIRMLMKQGQMLKITDVIDADTAELIASDLGHTVRRVSESDVEEGLFDSADALDDLQPRPAVVTIMGHVDHGKTSLLDALRKTAVVTGEAGGITQHIGAYQVTSPSGSKITFIDTPGHAAFTAMRARGAKVTDIVVLVVAADDGVMPQTAEAINHARAAGVPLIVAINKIDKPDAKPERVRSELLQYEVQVESLGGETLEVEVSATKQMNLDKLLELIALQSELLDLRANPDRPAEGTVIEAKLDRGRGSVATVLVQRGTLKVGDVVVAGGEFGRVRALITDTGTNTDQAGPSLPVEVLGFNGTPEAGDRLAVVESEARAREITEYRQRQKREKAAARSAVQRGSLEQMMSQVKSTGRKEFPLIIKGDVSGSVEAIIGALEKVGNDEVQARIIHSGAGGINESDVTLAETSGAVIIAFNVRPNKEARAAADQDGVEIRQYNIIYDLVDDVKKAMSGLLTPITRETMLGNARILEIFAVSKVGKVAGCLVTDGVVERGQHVRLIRDNVVIHEGKLATLNRFKDAVKDVVSGQECGMSFENYQDMRAGDIIECYRVEIVQRSL</sequence>
<feature type="binding site" evidence="8">
    <location>
        <begin position="625"/>
        <end position="629"/>
    </location>
    <ligand>
        <name>GTP</name>
        <dbReference type="ChEBI" id="CHEBI:37565"/>
    </ligand>
</feature>
<comment type="similarity">
    <text evidence="1 8 9">Belongs to the TRAFAC class translation factor GTPase superfamily. Classic translation factor GTPase family. IF-2 subfamily.</text>
</comment>
<keyword evidence="3 8" id="KW-0963">Cytoplasm</keyword>
<feature type="compositionally biased region" description="Low complexity" evidence="10">
    <location>
        <begin position="178"/>
        <end position="230"/>
    </location>
</feature>
<evidence type="ECO:0000256" key="10">
    <source>
        <dbReference type="SAM" id="MobiDB-lite"/>
    </source>
</evidence>
<dbReference type="Pfam" id="PF08364">
    <property type="entry name" value="IF2_assoc"/>
    <property type="match status" value="1"/>
</dbReference>
<dbReference type="PANTHER" id="PTHR43381:SF5">
    <property type="entry name" value="TR-TYPE G DOMAIN-CONTAINING PROTEIN"/>
    <property type="match status" value="1"/>
</dbReference>
<evidence type="ECO:0000256" key="5">
    <source>
        <dbReference type="ARBA" id="ARBA00022741"/>
    </source>
</evidence>
<feature type="compositionally biased region" description="Gly residues" evidence="10">
    <location>
        <begin position="271"/>
        <end position="289"/>
    </location>
</feature>
<dbReference type="Proteomes" id="UP000606044">
    <property type="component" value="Unassembled WGS sequence"/>
</dbReference>
<dbReference type="InterPro" id="IPR013575">
    <property type="entry name" value="IF2_assoc_dom_bac"/>
</dbReference>
<dbReference type="FunFam" id="2.40.30.10:FF:000007">
    <property type="entry name" value="Translation initiation factor IF-2"/>
    <property type="match status" value="1"/>
</dbReference>
<dbReference type="HAMAP" id="MF_00100_B">
    <property type="entry name" value="IF_2_B"/>
    <property type="match status" value="1"/>
</dbReference>
<evidence type="ECO:0000256" key="2">
    <source>
        <dbReference type="ARBA" id="ARBA00020675"/>
    </source>
</evidence>
<dbReference type="Pfam" id="PF00009">
    <property type="entry name" value="GTP_EFTU"/>
    <property type="match status" value="1"/>
</dbReference>
<comment type="caution">
    <text evidence="12">The sequence shown here is derived from an EMBL/GenBank/DDBJ whole genome shotgun (WGS) entry which is preliminary data.</text>
</comment>
<feature type="compositionally biased region" description="Pro residues" evidence="10">
    <location>
        <begin position="79"/>
        <end position="90"/>
    </location>
</feature>
<evidence type="ECO:0000256" key="1">
    <source>
        <dbReference type="ARBA" id="ARBA00007733"/>
    </source>
</evidence>
<dbReference type="EMBL" id="BMCT01000008">
    <property type="protein sequence ID" value="GGF79891.1"/>
    <property type="molecule type" value="Genomic_DNA"/>
</dbReference>
<dbReference type="NCBIfam" id="TIGR00231">
    <property type="entry name" value="small_GTP"/>
    <property type="match status" value="1"/>
</dbReference>
<dbReference type="Pfam" id="PF04760">
    <property type="entry name" value="IF2_N"/>
    <property type="match status" value="1"/>
</dbReference>
<dbReference type="InterPro" id="IPR036925">
    <property type="entry name" value="TIF_IF2_dom3_sf"/>
</dbReference>
<evidence type="ECO:0000256" key="9">
    <source>
        <dbReference type="RuleBase" id="RU000644"/>
    </source>
</evidence>
<dbReference type="GO" id="GO:0005525">
    <property type="term" value="F:GTP binding"/>
    <property type="evidence" value="ECO:0007669"/>
    <property type="project" value="UniProtKB-KW"/>
</dbReference>
<protein>
    <recommendedName>
        <fullName evidence="2 8">Translation initiation factor IF-2</fullName>
    </recommendedName>
</protein>
<feature type="binding site" evidence="8">
    <location>
        <begin position="679"/>
        <end position="682"/>
    </location>
    <ligand>
        <name>GTP</name>
        <dbReference type="ChEBI" id="CHEBI:37565"/>
    </ligand>
</feature>
<dbReference type="Gene3D" id="3.40.50.300">
    <property type="entry name" value="P-loop containing nucleotide triphosphate hydrolases"/>
    <property type="match status" value="1"/>
</dbReference>
<keyword evidence="13" id="KW-1185">Reference proteome</keyword>
<feature type="compositionally biased region" description="Low complexity" evidence="10">
    <location>
        <begin position="396"/>
        <end position="411"/>
    </location>
</feature>
<evidence type="ECO:0000313" key="13">
    <source>
        <dbReference type="Proteomes" id="UP000606044"/>
    </source>
</evidence>
<keyword evidence="5 8" id="KW-0547">Nucleotide-binding</keyword>
<feature type="compositionally biased region" description="Basic residues" evidence="10">
    <location>
        <begin position="467"/>
        <end position="476"/>
    </location>
</feature>
<evidence type="ECO:0000256" key="7">
    <source>
        <dbReference type="ARBA" id="ARBA00023134"/>
    </source>
</evidence>
<dbReference type="InterPro" id="IPR015760">
    <property type="entry name" value="TIF_IF2"/>
</dbReference>
<keyword evidence="7 8" id="KW-0342">GTP-binding</keyword>
<feature type="compositionally biased region" description="Low complexity" evidence="10">
    <location>
        <begin position="91"/>
        <end position="107"/>
    </location>
</feature>
<evidence type="ECO:0000256" key="8">
    <source>
        <dbReference type="HAMAP-Rule" id="MF_00100"/>
    </source>
</evidence>
<dbReference type="FunFam" id="3.40.50.10050:FF:000001">
    <property type="entry name" value="Translation initiation factor IF-2"/>
    <property type="match status" value="1"/>
</dbReference>
<dbReference type="FunFam" id="2.40.30.10:FF:000008">
    <property type="entry name" value="Translation initiation factor IF-2"/>
    <property type="match status" value="1"/>
</dbReference>
<comment type="caution">
    <text evidence="8">Lacks conserved residue(s) required for the propagation of feature annotation.</text>
</comment>
<comment type="function">
    <text evidence="8 9">One of the essential components for the initiation of protein synthesis. Protects formylmethionyl-tRNA from spontaneous hydrolysis and promotes its binding to the 30S ribosomal subunits. Also involved in the hydrolysis of GTP during the formation of the 70S ribosomal complex.</text>
</comment>
<dbReference type="InterPro" id="IPR009000">
    <property type="entry name" value="Transl_B-barrel_sf"/>
</dbReference>
<dbReference type="SUPFAM" id="SSF52156">
    <property type="entry name" value="Initiation factor IF2/eIF5b, domain 3"/>
    <property type="match status" value="1"/>
</dbReference>
<evidence type="ECO:0000256" key="6">
    <source>
        <dbReference type="ARBA" id="ARBA00022917"/>
    </source>
</evidence>
<dbReference type="InterPro" id="IPR000178">
    <property type="entry name" value="TF_IF2_bacterial-like"/>
</dbReference>
<dbReference type="SUPFAM" id="SSF50447">
    <property type="entry name" value="Translation proteins"/>
    <property type="match status" value="2"/>
</dbReference>
<dbReference type="InterPro" id="IPR000795">
    <property type="entry name" value="T_Tr_GTP-bd_dom"/>
</dbReference>
<dbReference type="CDD" id="cd03692">
    <property type="entry name" value="mtIF2_IVc"/>
    <property type="match status" value="1"/>
</dbReference>
<keyword evidence="4 8" id="KW-0396">Initiation factor</keyword>
<dbReference type="FunFam" id="3.40.50.300:FF:000019">
    <property type="entry name" value="Translation initiation factor IF-2"/>
    <property type="match status" value="1"/>
</dbReference>
<dbReference type="InterPro" id="IPR053905">
    <property type="entry name" value="EF-G-like_DII"/>
</dbReference>
<feature type="compositionally biased region" description="Low complexity" evidence="10">
    <location>
        <begin position="57"/>
        <end position="78"/>
    </location>
</feature>
<feature type="compositionally biased region" description="Gly residues" evidence="10">
    <location>
        <begin position="250"/>
        <end position="261"/>
    </location>
</feature>
<dbReference type="PROSITE" id="PS51722">
    <property type="entry name" value="G_TR_2"/>
    <property type="match status" value="1"/>
</dbReference>
<feature type="compositionally biased region" description="Basic and acidic residues" evidence="10">
    <location>
        <begin position="1"/>
        <end position="12"/>
    </location>
</feature>
<reference evidence="12" key="2">
    <citation type="submission" date="2020-09" db="EMBL/GenBank/DDBJ databases">
        <authorList>
            <person name="Sun Q."/>
            <person name="Sedlacek I."/>
        </authorList>
    </citation>
    <scope>NUCLEOTIDE SEQUENCE</scope>
    <source>
        <strain evidence="12">CCM 7897</strain>
    </source>
</reference>
<dbReference type="InterPro" id="IPR023115">
    <property type="entry name" value="TIF_IF2_dom3"/>
</dbReference>
<feature type="compositionally biased region" description="Basic and acidic residues" evidence="10">
    <location>
        <begin position="168"/>
        <end position="177"/>
    </location>
</feature>
<feature type="binding site" evidence="8">
    <location>
        <begin position="578"/>
        <end position="585"/>
    </location>
    <ligand>
        <name>GTP</name>
        <dbReference type="ChEBI" id="CHEBI:37565"/>
    </ligand>
</feature>
<dbReference type="GO" id="GO:0005829">
    <property type="term" value="C:cytosol"/>
    <property type="evidence" value="ECO:0007669"/>
    <property type="project" value="TreeGrafter"/>
</dbReference>
<dbReference type="Pfam" id="PF11987">
    <property type="entry name" value="IF-2"/>
    <property type="match status" value="1"/>
</dbReference>